<sequence>MADDLSSPPSKKRYSVGGDEYLLQEAAQILKDENVTATTEELRIALEDARRERPNQDITADQIIEALYIKLGKRRKGAVQNSDEEKEKVKRFSDPDVDKGAGPSAAGSSASAC</sequence>
<dbReference type="AlphaFoldDB" id="A0A1I7TSI7"/>
<feature type="compositionally biased region" description="Basic and acidic residues" evidence="1">
    <location>
        <begin position="83"/>
        <end position="99"/>
    </location>
</feature>
<name>A0A1I7TSI7_9PELO</name>
<reference evidence="3" key="1">
    <citation type="submission" date="2016-11" db="UniProtKB">
        <authorList>
            <consortium name="WormBaseParasite"/>
        </authorList>
    </citation>
    <scope>IDENTIFICATION</scope>
</reference>
<dbReference type="Proteomes" id="UP000095282">
    <property type="component" value="Unplaced"/>
</dbReference>
<evidence type="ECO:0000313" key="2">
    <source>
        <dbReference type="Proteomes" id="UP000095282"/>
    </source>
</evidence>
<dbReference type="WBParaSite" id="Csp11.Scaffold629.g11331.t1">
    <property type="protein sequence ID" value="Csp11.Scaffold629.g11331.t1"/>
    <property type="gene ID" value="Csp11.Scaffold629.g11331"/>
</dbReference>
<keyword evidence="2" id="KW-1185">Reference proteome</keyword>
<feature type="region of interest" description="Disordered" evidence="1">
    <location>
        <begin position="74"/>
        <end position="113"/>
    </location>
</feature>
<organism evidence="2 3">
    <name type="scientific">Caenorhabditis tropicalis</name>
    <dbReference type="NCBI Taxonomy" id="1561998"/>
    <lineage>
        <taxon>Eukaryota</taxon>
        <taxon>Metazoa</taxon>
        <taxon>Ecdysozoa</taxon>
        <taxon>Nematoda</taxon>
        <taxon>Chromadorea</taxon>
        <taxon>Rhabditida</taxon>
        <taxon>Rhabditina</taxon>
        <taxon>Rhabditomorpha</taxon>
        <taxon>Rhabditoidea</taxon>
        <taxon>Rhabditidae</taxon>
        <taxon>Peloderinae</taxon>
        <taxon>Caenorhabditis</taxon>
    </lineage>
</organism>
<proteinExistence type="predicted"/>
<evidence type="ECO:0000313" key="3">
    <source>
        <dbReference type="WBParaSite" id="Csp11.Scaffold629.g11331.t1"/>
    </source>
</evidence>
<protein>
    <submittedName>
        <fullName evidence="3">DEK_C domain-containing protein</fullName>
    </submittedName>
</protein>
<evidence type="ECO:0000256" key="1">
    <source>
        <dbReference type="SAM" id="MobiDB-lite"/>
    </source>
</evidence>
<accession>A0A1I7TSI7</accession>
<feature type="compositionally biased region" description="Low complexity" evidence="1">
    <location>
        <begin position="100"/>
        <end position="113"/>
    </location>
</feature>